<dbReference type="GO" id="GO:0005254">
    <property type="term" value="F:chloride channel activity"/>
    <property type="evidence" value="ECO:0007669"/>
    <property type="project" value="UniProtKB-KW"/>
</dbReference>
<dbReference type="InterPro" id="IPR046342">
    <property type="entry name" value="CBS_dom_sf"/>
</dbReference>
<name>A0A3D8P334_9THEO</name>
<dbReference type="InterPro" id="IPR001807">
    <property type="entry name" value="ClC"/>
</dbReference>
<dbReference type="GO" id="GO:0034707">
    <property type="term" value="C:chloride channel complex"/>
    <property type="evidence" value="ECO:0007669"/>
    <property type="project" value="UniProtKB-KW"/>
</dbReference>
<keyword evidence="8" id="KW-0868">Chloride</keyword>
<keyword evidence="3 12" id="KW-0812">Transmembrane</keyword>
<dbReference type="Gene3D" id="3.10.580.10">
    <property type="entry name" value="CBS-domain"/>
    <property type="match status" value="1"/>
</dbReference>
<evidence type="ECO:0000256" key="2">
    <source>
        <dbReference type="ARBA" id="ARBA00022448"/>
    </source>
</evidence>
<feature type="domain" description="CBS" evidence="13">
    <location>
        <begin position="483"/>
        <end position="542"/>
    </location>
</feature>
<evidence type="ECO:0000256" key="4">
    <source>
        <dbReference type="ARBA" id="ARBA00022989"/>
    </source>
</evidence>
<gene>
    <name evidence="14" type="ORF">DXX99_09700</name>
</gene>
<reference evidence="14 15" key="1">
    <citation type="submission" date="2018-08" db="EMBL/GenBank/DDBJ databases">
        <title>Form III RuBisCO-mediated autotrophy in Thermodesulfobium bacteria.</title>
        <authorList>
            <person name="Toshchakov S.V."/>
            <person name="Kublanov I.V."/>
            <person name="Frolov E."/>
            <person name="Bonch-Osmolovskaya E.A."/>
            <person name="Tourova T.P."/>
            <person name="Chernych N.A."/>
            <person name="Lebedinsky A.V."/>
        </authorList>
    </citation>
    <scope>NUCLEOTIDE SEQUENCE [LARGE SCALE GENOMIC DNA]</scope>
    <source>
        <strain evidence="14 15">SR</strain>
    </source>
</reference>
<organism evidence="14 15">
    <name type="scientific">Ammonifex thiophilus</name>
    <dbReference type="NCBI Taxonomy" id="444093"/>
    <lineage>
        <taxon>Bacteria</taxon>
        <taxon>Bacillati</taxon>
        <taxon>Bacillota</taxon>
        <taxon>Clostridia</taxon>
        <taxon>Thermoanaerobacterales</taxon>
        <taxon>Thermoanaerobacteraceae</taxon>
        <taxon>Ammonifex</taxon>
    </lineage>
</organism>
<dbReference type="SUPFAM" id="SSF54631">
    <property type="entry name" value="CBS-domain pair"/>
    <property type="match status" value="1"/>
</dbReference>
<dbReference type="OrthoDB" id="9812438at2"/>
<dbReference type="SUPFAM" id="SSF81340">
    <property type="entry name" value="Clc chloride channel"/>
    <property type="match status" value="1"/>
</dbReference>
<dbReference type="InterPro" id="IPR014743">
    <property type="entry name" value="Cl-channel_core"/>
</dbReference>
<dbReference type="Gene3D" id="1.10.3080.10">
    <property type="entry name" value="Clc chloride channel"/>
    <property type="match status" value="1"/>
</dbReference>
<dbReference type="EMBL" id="QSLN01000022">
    <property type="protein sequence ID" value="RDV81203.1"/>
    <property type="molecule type" value="Genomic_DNA"/>
</dbReference>
<feature type="transmembrane region" description="Helical" evidence="12">
    <location>
        <begin position="68"/>
        <end position="88"/>
    </location>
</feature>
<evidence type="ECO:0000256" key="5">
    <source>
        <dbReference type="ARBA" id="ARBA00023065"/>
    </source>
</evidence>
<dbReference type="Proteomes" id="UP000256329">
    <property type="component" value="Unassembled WGS sequence"/>
</dbReference>
<protein>
    <submittedName>
        <fullName evidence="14">CBS domain-containing protein</fullName>
    </submittedName>
</protein>
<comment type="subcellular location">
    <subcellularLocation>
        <location evidence="1">Membrane</location>
        <topology evidence="1">Multi-pass membrane protein</topology>
    </subcellularLocation>
</comment>
<feature type="transmembrane region" description="Helical" evidence="12">
    <location>
        <begin position="238"/>
        <end position="257"/>
    </location>
</feature>
<dbReference type="Pfam" id="PF00571">
    <property type="entry name" value="CBS"/>
    <property type="match status" value="2"/>
</dbReference>
<evidence type="ECO:0000256" key="10">
    <source>
        <dbReference type="PROSITE-ProRule" id="PRU00703"/>
    </source>
</evidence>
<keyword evidence="4 12" id="KW-1133">Transmembrane helix</keyword>
<accession>A0A3D8P334</accession>
<evidence type="ECO:0000259" key="13">
    <source>
        <dbReference type="PROSITE" id="PS51371"/>
    </source>
</evidence>
<feature type="transmembrane region" description="Helical" evidence="12">
    <location>
        <begin position="428"/>
        <end position="448"/>
    </location>
</feature>
<dbReference type="PRINTS" id="PR00762">
    <property type="entry name" value="CLCHANNEL"/>
</dbReference>
<evidence type="ECO:0000256" key="1">
    <source>
        <dbReference type="ARBA" id="ARBA00004141"/>
    </source>
</evidence>
<dbReference type="PANTHER" id="PTHR43427">
    <property type="entry name" value="CHLORIDE CHANNEL PROTEIN CLC-E"/>
    <property type="match status" value="1"/>
</dbReference>
<evidence type="ECO:0000256" key="12">
    <source>
        <dbReference type="SAM" id="Phobius"/>
    </source>
</evidence>
<dbReference type="Pfam" id="PF00654">
    <property type="entry name" value="Voltage_CLC"/>
    <property type="match status" value="1"/>
</dbReference>
<evidence type="ECO:0000256" key="6">
    <source>
        <dbReference type="ARBA" id="ARBA00023136"/>
    </source>
</evidence>
<proteinExistence type="predicted"/>
<dbReference type="InterPro" id="IPR050368">
    <property type="entry name" value="ClC-type_chloride_channel"/>
</dbReference>
<keyword evidence="10" id="KW-0129">CBS domain</keyword>
<feature type="transmembrane region" description="Helical" evidence="12">
    <location>
        <begin position="28"/>
        <end position="48"/>
    </location>
</feature>
<keyword evidence="6 12" id="KW-0472">Membrane</keyword>
<keyword evidence="9" id="KW-0407">Ion channel</keyword>
<sequence>MQNWSQFWTRWKATTGQLRGEVNQPSSLLLAAVIGGITGLLTVGYYHLVHLLQGLCASHGGHPPTHNLYFLLAPLAGGLIIGILNLAFTSEARSSYGIPGVIEAVTLRGGKIRPQVALARSFNAAICIAVGGAAGKQGSLAQLGLETGYTLGRWLKLPESKVRLLIMCGVAGMIGANYNSPLGSALLIFEVILGEFKIDYFGPIIISSTLATLVYRSLVGNAPKFFAPPYTIKSPDELFWFIVLGVFCGLLGLLYVGVVLQSEALFRRIRQQVPRNFYLLIPLLGGLGIGVINYLVPLAHGRGTQGINLALTDVDVAGSLGPKFGLPHIDLTPLGHSLPSIMLFLLLLKLISVSLTMGAWSTGGGFRAGLFTGAMFGASIGYLFEHLAPGVTAPPGAYALLGMGGVFAGFSQAPLTALVMTSEMTKDFHLIVPLAITCVVSAYTSKALTHKTLYMARLIQMGYDVFTARRSDILRDITVKEAMVTSVYTLEGSLPVREAYQKALSSGFRWFPVLDSKGRFLGVVSLAGLEVAARTRQARLPLERITPPPVAFLTPSDTLQDAVKKMGSAGMKRLPVVHEEDPSRLVGWLTHHDVFQAYYRELAQEVRQAELQAPSSAKEAERAMDKRASGIIEGG</sequence>
<evidence type="ECO:0000256" key="9">
    <source>
        <dbReference type="ARBA" id="ARBA00023303"/>
    </source>
</evidence>
<dbReference type="PANTHER" id="PTHR43427:SF6">
    <property type="entry name" value="CHLORIDE CHANNEL PROTEIN CLC-E"/>
    <property type="match status" value="1"/>
</dbReference>
<keyword evidence="7" id="KW-0869">Chloride channel</keyword>
<evidence type="ECO:0000256" key="3">
    <source>
        <dbReference type="ARBA" id="ARBA00022692"/>
    </source>
</evidence>
<feature type="transmembrane region" description="Helical" evidence="12">
    <location>
        <begin position="200"/>
        <end position="218"/>
    </location>
</feature>
<keyword evidence="2" id="KW-0813">Transport</keyword>
<evidence type="ECO:0000313" key="14">
    <source>
        <dbReference type="EMBL" id="RDV81203.1"/>
    </source>
</evidence>
<feature type="transmembrane region" description="Helical" evidence="12">
    <location>
        <begin position="277"/>
        <end position="296"/>
    </location>
</feature>
<dbReference type="AlphaFoldDB" id="A0A3D8P334"/>
<keyword evidence="15" id="KW-1185">Reference proteome</keyword>
<comment type="caution">
    <text evidence="14">The sequence shown here is derived from an EMBL/GenBank/DDBJ whole genome shotgun (WGS) entry which is preliminary data.</text>
</comment>
<keyword evidence="5" id="KW-0406">Ion transport</keyword>
<feature type="transmembrane region" description="Helical" evidence="12">
    <location>
        <begin position="341"/>
        <end position="360"/>
    </location>
</feature>
<feature type="region of interest" description="Disordered" evidence="11">
    <location>
        <begin position="613"/>
        <end position="635"/>
    </location>
</feature>
<feature type="transmembrane region" description="Helical" evidence="12">
    <location>
        <begin position="366"/>
        <end position="384"/>
    </location>
</feature>
<evidence type="ECO:0000256" key="11">
    <source>
        <dbReference type="SAM" id="MobiDB-lite"/>
    </source>
</evidence>
<dbReference type="CDD" id="cd00400">
    <property type="entry name" value="Voltage_gated_ClC"/>
    <property type="match status" value="1"/>
</dbReference>
<feature type="domain" description="CBS" evidence="13">
    <location>
        <begin position="545"/>
        <end position="605"/>
    </location>
</feature>
<dbReference type="CDD" id="cd02205">
    <property type="entry name" value="CBS_pair_SF"/>
    <property type="match status" value="1"/>
</dbReference>
<evidence type="ECO:0000256" key="7">
    <source>
        <dbReference type="ARBA" id="ARBA00023173"/>
    </source>
</evidence>
<feature type="compositionally biased region" description="Basic and acidic residues" evidence="11">
    <location>
        <begin position="618"/>
        <end position="628"/>
    </location>
</feature>
<dbReference type="PROSITE" id="PS51371">
    <property type="entry name" value="CBS"/>
    <property type="match status" value="2"/>
</dbReference>
<evidence type="ECO:0000313" key="15">
    <source>
        <dbReference type="Proteomes" id="UP000256329"/>
    </source>
</evidence>
<dbReference type="SMART" id="SM00116">
    <property type="entry name" value="CBS"/>
    <property type="match status" value="2"/>
</dbReference>
<feature type="transmembrane region" description="Helical" evidence="12">
    <location>
        <begin position="396"/>
        <end position="416"/>
    </location>
</feature>
<dbReference type="InterPro" id="IPR000644">
    <property type="entry name" value="CBS_dom"/>
</dbReference>
<dbReference type="RefSeq" id="WP_115793288.1">
    <property type="nucleotide sequence ID" value="NZ_QSLN01000022.1"/>
</dbReference>
<evidence type="ECO:0000256" key="8">
    <source>
        <dbReference type="ARBA" id="ARBA00023214"/>
    </source>
</evidence>